<accession>A0A4Y9ZHP0</accession>
<dbReference type="EMBL" id="SFCI01002198">
    <property type="protein sequence ID" value="TFY74256.1"/>
    <property type="molecule type" value="Genomic_DNA"/>
</dbReference>
<comment type="caution">
    <text evidence="2">The sequence shown here is derived from an EMBL/GenBank/DDBJ whole genome shotgun (WGS) entry which is preliminary data.</text>
</comment>
<feature type="non-terminal residue" evidence="2">
    <location>
        <position position="1"/>
    </location>
</feature>
<dbReference type="AlphaFoldDB" id="A0A4Y9ZHP0"/>
<dbReference type="OrthoDB" id="3305772at2759"/>
<feature type="region of interest" description="Disordered" evidence="1">
    <location>
        <begin position="212"/>
        <end position="239"/>
    </location>
</feature>
<evidence type="ECO:0000256" key="1">
    <source>
        <dbReference type="SAM" id="MobiDB-lite"/>
    </source>
</evidence>
<reference evidence="2 3" key="1">
    <citation type="submission" date="2019-02" db="EMBL/GenBank/DDBJ databases">
        <title>Genome sequencing of the rare red list fungi Hericium alpestre (H. flagellum).</title>
        <authorList>
            <person name="Buettner E."/>
            <person name="Kellner H."/>
        </authorList>
    </citation>
    <scope>NUCLEOTIDE SEQUENCE [LARGE SCALE GENOMIC DNA]</scope>
    <source>
        <strain evidence="2 3">DSM 108284</strain>
    </source>
</reference>
<protein>
    <submittedName>
        <fullName evidence="2">Uncharacterized protein</fullName>
    </submittedName>
</protein>
<evidence type="ECO:0000313" key="2">
    <source>
        <dbReference type="EMBL" id="TFY74256.1"/>
    </source>
</evidence>
<keyword evidence="3" id="KW-1185">Reference proteome</keyword>
<feature type="region of interest" description="Disordered" evidence="1">
    <location>
        <begin position="1"/>
        <end position="20"/>
    </location>
</feature>
<organism evidence="2 3">
    <name type="scientific">Hericium alpestre</name>
    <dbReference type="NCBI Taxonomy" id="135208"/>
    <lineage>
        <taxon>Eukaryota</taxon>
        <taxon>Fungi</taxon>
        <taxon>Dikarya</taxon>
        <taxon>Basidiomycota</taxon>
        <taxon>Agaricomycotina</taxon>
        <taxon>Agaricomycetes</taxon>
        <taxon>Russulales</taxon>
        <taxon>Hericiaceae</taxon>
        <taxon>Hericium</taxon>
    </lineage>
</organism>
<name>A0A4Y9ZHP0_9AGAM</name>
<sequence>STVVAVEPPEKKAKEEVADDEEISATGPDTVRLYAWKFEHIEFHEQNALPAVLPADLELLKTWKPDYDSEDGYPDFPVNIFSIYFPHHDELEEDVEGKSHGIAELFAPFLHNIHEFTASRHGVDTPVARLEITVTKRQPKTGPFVNIQLCNAIMDDYNDGFEPVTTGSWAAHILQQQGYSWVTAVDIDRDPVREDTIQLLIQGNLLDLADLYPPPGEKIHPPAAKGESENDELQADEAL</sequence>
<feature type="compositionally biased region" description="Acidic residues" evidence="1">
    <location>
        <begin position="229"/>
        <end position="239"/>
    </location>
</feature>
<evidence type="ECO:0000313" key="3">
    <source>
        <dbReference type="Proteomes" id="UP000298061"/>
    </source>
</evidence>
<proteinExistence type="predicted"/>
<dbReference type="Proteomes" id="UP000298061">
    <property type="component" value="Unassembled WGS sequence"/>
</dbReference>
<gene>
    <name evidence="2" type="ORF">EWM64_g9756</name>
</gene>